<proteinExistence type="predicted"/>
<dbReference type="Gene3D" id="3.40.50.10910">
    <property type="entry name" value="Amidohydrolase"/>
    <property type="match status" value="1"/>
</dbReference>
<dbReference type="InterPro" id="IPR011059">
    <property type="entry name" value="Metal-dep_hydrolase_composite"/>
</dbReference>
<dbReference type="Gene3D" id="3.20.20.140">
    <property type="entry name" value="Metal-dependent hydrolases"/>
    <property type="match status" value="1"/>
</dbReference>
<feature type="region of interest" description="Disordered" evidence="1">
    <location>
        <begin position="26"/>
        <end position="55"/>
    </location>
</feature>
<dbReference type="Gene3D" id="3.30.110.90">
    <property type="entry name" value="Amidohydrolase"/>
    <property type="match status" value="1"/>
</dbReference>
<dbReference type="GO" id="GO:0016810">
    <property type="term" value="F:hydrolase activity, acting on carbon-nitrogen (but not peptide) bonds"/>
    <property type="evidence" value="ECO:0007669"/>
    <property type="project" value="InterPro"/>
</dbReference>
<dbReference type="AlphaFoldDB" id="A0A2W5K1T9"/>
<reference evidence="3 4" key="1">
    <citation type="submission" date="2017-08" db="EMBL/GenBank/DDBJ databases">
        <title>Infants hospitalized years apart are colonized by the same room-sourced microbial strains.</title>
        <authorList>
            <person name="Brooks B."/>
            <person name="Olm M.R."/>
            <person name="Firek B.A."/>
            <person name="Baker R."/>
            <person name="Thomas B.C."/>
            <person name="Morowitz M.J."/>
            <person name="Banfield J.F."/>
        </authorList>
    </citation>
    <scope>NUCLEOTIDE SEQUENCE [LARGE SCALE GENOMIC DNA]</scope>
    <source>
        <strain evidence="3">S2_005_003_R2_42</strain>
    </source>
</reference>
<dbReference type="PANTHER" id="PTHR43135">
    <property type="entry name" value="ALPHA-D-RIBOSE 1-METHYLPHOSPHONATE 5-TRIPHOSPHATE DIPHOSPHATASE"/>
    <property type="match status" value="1"/>
</dbReference>
<dbReference type="EMBL" id="QFPO01000019">
    <property type="protein sequence ID" value="PZQ10721.1"/>
    <property type="molecule type" value="Genomic_DNA"/>
</dbReference>
<protein>
    <recommendedName>
        <fullName evidence="2">Amidohydrolase-related domain-containing protein</fullName>
    </recommendedName>
</protein>
<name>A0A2W5K1T9_9GAMM</name>
<feature type="domain" description="Amidohydrolase-related" evidence="2">
    <location>
        <begin position="421"/>
        <end position="520"/>
    </location>
</feature>
<dbReference type="Gene3D" id="1.20.58.520">
    <property type="entry name" value="Amidohydrolase"/>
    <property type="match status" value="1"/>
</dbReference>
<evidence type="ECO:0000256" key="1">
    <source>
        <dbReference type="SAM" id="MobiDB-lite"/>
    </source>
</evidence>
<dbReference type="PANTHER" id="PTHR43135:SF3">
    <property type="entry name" value="ALPHA-D-RIBOSE 1-METHYLPHOSPHONATE 5-TRIPHOSPHATE DIPHOSPHATASE"/>
    <property type="match status" value="1"/>
</dbReference>
<dbReference type="Pfam" id="PF01979">
    <property type="entry name" value="Amidohydro_1"/>
    <property type="match status" value="1"/>
</dbReference>
<dbReference type="InterPro" id="IPR032466">
    <property type="entry name" value="Metal_Hydrolase"/>
</dbReference>
<gene>
    <name evidence="3" type="ORF">DI564_15490</name>
</gene>
<evidence type="ECO:0000313" key="3">
    <source>
        <dbReference type="EMBL" id="PZQ10721.1"/>
    </source>
</evidence>
<dbReference type="Gene3D" id="2.30.40.10">
    <property type="entry name" value="Urease, subunit C, domain 1"/>
    <property type="match status" value="2"/>
</dbReference>
<sequence length="532" mass="57917">MIRRTASGVRLRESANRRDFLHPDLLFFSSKKPPPRGDSGGRPHRQEARPMQRSNPAGSLLRSVLMLSLSPGLALASSAPNVLALDQLRLVDAERDRVAAPSCVRIEGRRIARIDKAGRKSCLDGARVVDLPGRYVMPGLIDMHAHLTLGPMEIKRERGRAAMQALPDDEIAEHNAARLIAFGVTTIRNPGGDLAAAARYKARLTAGDLTGPESFNAGPVIHNADLPGLATAARNPEDMARVVSAQVEAGADWIKLYTGLSPALLKAGVEAAHRHDRPAVAHLEAIAWPDALATGLDGIVHLMPLSPDLLTAQERTAWQATARGGTYSFFEWWEHFDPDGASADRIVTAFERHRPVFDATLVAFHAAFVQDQDNPYKDDARRYAHPRLLAHWNDWFTFAIGWQPEDFERARAVWPKVQRMAVRLHATGARMTVGTDMSNPWIAPGISLHRELQLLADAGVPANRLLLAATRNAADALGAGSRLGRVAPGYEADLLILEANPLEDIGHTRAIHAVVVDGTLLTAPTLTRLKGQ</sequence>
<accession>A0A2W5K1T9</accession>
<feature type="compositionally biased region" description="Basic and acidic residues" evidence="1">
    <location>
        <begin position="39"/>
        <end position="50"/>
    </location>
</feature>
<dbReference type="InterPro" id="IPR006680">
    <property type="entry name" value="Amidohydro-rel"/>
</dbReference>
<dbReference type="SUPFAM" id="SSF51338">
    <property type="entry name" value="Composite domain of metallo-dependent hydrolases"/>
    <property type="match status" value="1"/>
</dbReference>
<dbReference type="InterPro" id="IPR051781">
    <property type="entry name" value="Metallo-dep_Hydrolase"/>
</dbReference>
<dbReference type="SUPFAM" id="SSF51556">
    <property type="entry name" value="Metallo-dependent hydrolases"/>
    <property type="match status" value="1"/>
</dbReference>
<evidence type="ECO:0000259" key="2">
    <source>
        <dbReference type="Pfam" id="PF01979"/>
    </source>
</evidence>
<comment type="caution">
    <text evidence="3">The sequence shown here is derived from an EMBL/GenBank/DDBJ whole genome shotgun (WGS) entry which is preliminary data.</text>
</comment>
<organism evidence="3 4">
    <name type="scientific">Rhodanobacter denitrificans</name>
    <dbReference type="NCBI Taxonomy" id="666685"/>
    <lineage>
        <taxon>Bacteria</taxon>
        <taxon>Pseudomonadati</taxon>
        <taxon>Pseudomonadota</taxon>
        <taxon>Gammaproteobacteria</taxon>
        <taxon>Lysobacterales</taxon>
        <taxon>Rhodanobacteraceae</taxon>
        <taxon>Rhodanobacter</taxon>
    </lineage>
</organism>
<evidence type="ECO:0000313" key="4">
    <source>
        <dbReference type="Proteomes" id="UP000249046"/>
    </source>
</evidence>
<dbReference type="Proteomes" id="UP000249046">
    <property type="component" value="Unassembled WGS sequence"/>
</dbReference>